<feature type="region of interest" description="Disordered" evidence="6">
    <location>
        <begin position="45"/>
        <end position="66"/>
    </location>
</feature>
<dbReference type="EMBL" id="CP140158">
    <property type="protein sequence ID" value="WQG85261.1"/>
    <property type="molecule type" value="Genomic_DNA"/>
</dbReference>
<dbReference type="InterPro" id="IPR013005">
    <property type="entry name" value="Ribosomal_uL4-like"/>
</dbReference>
<dbReference type="PANTHER" id="PTHR10746:SF6">
    <property type="entry name" value="LARGE RIBOSOMAL SUBUNIT PROTEIN UL4M"/>
    <property type="match status" value="1"/>
</dbReference>
<evidence type="ECO:0000256" key="4">
    <source>
        <dbReference type="ARBA" id="ARBA00035244"/>
    </source>
</evidence>
<dbReference type="SUPFAM" id="SSF52166">
    <property type="entry name" value="Ribosomal protein L4"/>
    <property type="match status" value="1"/>
</dbReference>
<keyword evidence="2 5" id="KW-0689">Ribosomal protein</keyword>
<gene>
    <name evidence="5 7" type="primary">rplD</name>
    <name evidence="7" type="ORF">SR900_12400</name>
</gene>
<organism evidence="7 8">
    <name type="scientific">Kangiella aquimarina</name>
    <dbReference type="NCBI Taxonomy" id="261965"/>
    <lineage>
        <taxon>Bacteria</taxon>
        <taxon>Pseudomonadati</taxon>
        <taxon>Pseudomonadota</taxon>
        <taxon>Gammaproteobacteria</taxon>
        <taxon>Kangiellales</taxon>
        <taxon>Kangiellaceae</taxon>
        <taxon>Kangiella</taxon>
    </lineage>
</organism>
<evidence type="ECO:0000313" key="8">
    <source>
        <dbReference type="Proteomes" id="UP001324185"/>
    </source>
</evidence>
<evidence type="ECO:0000256" key="5">
    <source>
        <dbReference type="HAMAP-Rule" id="MF_01328"/>
    </source>
</evidence>
<dbReference type="InterPro" id="IPR002136">
    <property type="entry name" value="Ribosomal_uL4"/>
</dbReference>
<accession>A0ABZ0X3T8</accession>
<dbReference type="Gene3D" id="3.40.1370.10">
    <property type="match status" value="1"/>
</dbReference>
<keyword evidence="3 5" id="KW-0687">Ribonucleoprotein</keyword>
<evidence type="ECO:0000256" key="2">
    <source>
        <dbReference type="ARBA" id="ARBA00022980"/>
    </source>
</evidence>
<dbReference type="GO" id="GO:0005840">
    <property type="term" value="C:ribosome"/>
    <property type="evidence" value="ECO:0007669"/>
    <property type="project" value="UniProtKB-KW"/>
</dbReference>
<evidence type="ECO:0000313" key="7">
    <source>
        <dbReference type="EMBL" id="WQG85261.1"/>
    </source>
</evidence>
<comment type="function">
    <text evidence="5">Forms part of the polypeptide exit tunnel.</text>
</comment>
<comment type="similarity">
    <text evidence="1 5">Belongs to the universal ribosomal protein uL4 family.</text>
</comment>
<dbReference type="HAMAP" id="MF_01328_B">
    <property type="entry name" value="Ribosomal_uL4_B"/>
    <property type="match status" value="1"/>
</dbReference>
<comment type="subunit">
    <text evidence="5">Part of the 50S ribosomal subunit.</text>
</comment>
<reference evidence="7 8" key="1">
    <citation type="submission" date="2023-11" db="EMBL/GenBank/DDBJ databases">
        <title>MicrobeMod: A computational toolkit for identifying prokaryotic methylation and restriction-modification with nanopore sequencing.</title>
        <authorList>
            <person name="Crits-Christoph A."/>
            <person name="Kang S.C."/>
            <person name="Lee H."/>
            <person name="Ostrov N."/>
        </authorList>
    </citation>
    <scope>NUCLEOTIDE SEQUENCE [LARGE SCALE GENOMIC DNA]</scope>
    <source>
        <strain evidence="7 8">DSMZ 16071</strain>
    </source>
</reference>
<comment type="function">
    <text evidence="5">One of the primary rRNA binding proteins, this protein initially binds near the 5'-end of the 23S rRNA. It is important during the early stages of 50S assembly. It makes multiple contacts with different domains of the 23S rRNA in the assembled 50S subunit and ribosome.</text>
</comment>
<keyword evidence="5" id="KW-0694">RNA-binding</keyword>
<proteinExistence type="inferred from homology"/>
<dbReference type="PANTHER" id="PTHR10746">
    <property type="entry name" value="50S RIBOSOMAL PROTEIN L4"/>
    <property type="match status" value="1"/>
</dbReference>
<protein>
    <recommendedName>
        <fullName evidence="4 5">Large ribosomal subunit protein uL4</fullName>
    </recommendedName>
</protein>
<evidence type="ECO:0000256" key="6">
    <source>
        <dbReference type="SAM" id="MobiDB-lite"/>
    </source>
</evidence>
<dbReference type="RefSeq" id="WP_018625116.1">
    <property type="nucleotide sequence ID" value="NZ_CP140158.1"/>
</dbReference>
<dbReference type="Pfam" id="PF00573">
    <property type="entry name" value="Ribosomal_L4"/>
    <property type="match status" value="1"/>
</dbReference>
<evidence type="ECO:0000256" key="1">
    <source>
        <dbReference type="ARBA" id="ARBA00010528"/>
    </source>
</evidence>
<keyword evidence="5" id="KW-0699">rRNA-binding</keyword>
<sequence>MELSLTSGGAIKVSEVAFGREFNESLVHQVVVAYLAAARAGTRAQKNRSAVSGGGKKPWRQKGTGRARAGTIRSPLWRKGGVTFAAQPQDYTQKVNRKMYRGAIQSILSELVRQERLIVVEDFSVSAPKTKELAAKLKELDTKEALIITDSVDENLFLASRNLHKVDVRDVNALDPVSLIGFDKVIMTVPAVKKVEEMLG</sequence>
<keyword evidence="8" id="KW-1185">Reference proteome</keyword>
<dbReference type="Proteomes" id="UP001324185">
    <property type="component" value="Chromosome"/>
</dbReference>
<dbReference type="NCBIfam" id="TIGR03953">
    <property type="entry name" value="rplD_bact"/>
    <property type="match status" value="1"/>
</dbReference>
<dbReference type="InterPro" id="IPR023574">
    <property type="entry name" value="Ribosomal_uL4_dom_sf"/>
</dbReference>
<name>A0ABZ0X3T8_9GAMM</name>
<evidence type="ECO:0000256" key="3">
    <source>
        <dbReference type="ARBA" id="ARBA00023274"/>
    </source>
</evidence>